<dbReference type="GO" id="GO:0003677">
    <property type="term" value="F:DNA binding"/>
    <property type="evidence" value="ECO:0007669"/>
    <property type="project" value="UniProtKB-UniRule"/>
</dbReference>
<evidence type="ECO:0000259" key="6">
    <source>
        <dbReference type="PROSITE" id="PS51898"/>
    </source>
</evidence>
<dbReference type="InterPro" id="IPR013762">
    <property type="entry name" value="Integrase-like_cat_sf"/>
</dbReference>
<dbReference type="Proteomes" id="UP000291097">
    <property type="component" value="Unassembled WGS sequence"/>
</dbReference>
<dbReference type="InterPro" id="IPR011010">
    <property type="entry name" value="DNA_brk_join_enz"/>
</dbReference>
<evidence type="ECO:0000256" key="1">
    <source>
        <dbReference type="ARBA" id="ARBA00022908"/>
    </source>
</evidence>
<evidence type="ECO:0000259" key="7">
    <source>
        <dbReference type="PROSITE" id="PS51900"/>
    </source>
</evidence>
<dbReference type="PANTHER" id="PTHR30349:SF41">
    <property type="entry name" value="INTEGRASE_RECOMBINASE PROTEIN MJ0367-RELATED"/>
    <property type="match status" value="1"/>
</dbReference>
<dbReference type="PROSITE" id="PS51898">
    <property type="entry name" value="TYR_RECOMBINASE"/>
    <property type="match status" value="1"/>
</dbReference>
<evidence type="ECO:0000256" key="5">
    <source>
        <dbReference type="SAM" id="MobiDB-lite"/>
    </source>
</evidence>
<dbReference type="InterPro" id="IPR004107">
    <property type="entry name" value="Integrase_SAM-like_N"/>
</dbReference>
<dbReference type="SUPFAM" id="SSF56349">
    <property type="entry name" value="DNA breaking-rejoining enzymes"/>
    <property type="match status" value="1"/>
</dbReference>
<proteinExistence type="predicted"/>
<protein>
    <submittedName>
        <fullName evidence="8">Site-specific recombinase XerD</fullName>
    </submittedName>
</protein>
<dbReference type="EMBL" id="SHMP01000005">
    <property type="protein sequence ID" value="RZV08756.1"/>
    <property type="molecule type" value="Genomic_DNA"/>
</dbReference>
<keyword evidence="1" id="KW-0229">DNA integration</keyword>
<evidence type="ECO:0000313" key="9">
    <source>
        <dbReference type="Proteomes" id="UP000291097"/>
    </source>
</evidence>
<evidence type="ECO:0000256" key="4">
    <source>
        <dbReference type="PROSITE-ProRule" id="PRU01248"/>
    </source>
</evidence>
<keyword evidence="2 4" id="KW-0238">DNA-binding</keyword>
<reference evidence="8 9" key="1">
    <citation type="submission" date="2019-02" db="EMBL/GenBank/DDBJ databases">
        <title>Genomic Encyclopedia of Archaeal and Bacterial Type Strains, Phase II (KMG-II): from individual species to whole genera.</title>
        <authorList>
            <person name="Goeker M."/>
        </authorList>
    </citation>
    <scope>NUCLEOTIDE SEQUENCE [LARGE SCALE GENOMIC DNA]</scope>
    <source>
        <strain evidence="8 9">DSM 18328</strain>
    </source>
</reference>
<feature type="compositionally biased region" description="Basic and acidic residues" evidence="5">
    <location>
        <begin position="8"/>
        <end position="22"/>
    </location>
</feature>
<gene>
    <name evidence="8" type="ORF">BDK88_2830</name>
</gene>
<dbReference type="Pfam" id="PF02899">
    <property type="entry name" value="Phage_int_SAM_1"/>
    <property type="match status" value="1"/>
</dbReference>
<feature type="region of interest" description="Disordered" evidence="5">
    <location>
        <begin position="283"/>
        <end position="306"/>
    </location>
</feature>
<dbReference type="Gene3D" id="1.10.443.10">
    <property type="entry name" value="Intergrase catalytic core"/>
    <property type="match status" value="1"/>
</dbReference>
<dbReference type="GO" id="GO:0006310">
    <property type="term" value="P:DNA recombination"/>
    <property type="evidence" value="ECO:0007669"/>
    <property type="project" value="UniProtKB-KW"/>
</dbReference>
<evidence type="ECO:0000313" key="8">
    <source>
        <dbReference type="EMBL" id="RZV08756.1"/>
    </source>
</evidence>
<evidence type="ECO:0000256" key="3">
    <source>
        <dbReference type="ARBA" id="ARBA00023172"/>
    </source>
</evidence>
<dbReference type="AlphaFoldDB" id="A0A482YB76"/>
<dbReference type="PANTHER" id="PTHR30349">
    <property type="entry name" value="PHAGE INTEGRASE-RELATED"/>
    <property type="match status" value="1"/>
</dbReference>
<feature type="domain" description="Tyr recombinase" evidence="6">
    <location>
        <begin position="137"/>
        <end position="351"/>
    </location>
</feature>
<evidence type="ECO:0000256" key="2">
    <source>
        <dbReference type="ARBA" id="ARBA00023125"/>
    </source>
</evidence>
<feature type="region of interest" description="Disordered" evidence="5">
    <location>
        <begin position="1"/>
        <end position="33"/>
    </location>
</feature>
<comment type="caution">
    <text evidence="8">The sequence shown here is derived from an EMBL/GenBank/DDBJ whole genome shotgun (WGS) entry which is preliminary data.</text>
</comment>
<dbReference type="GO" id="GO:0015074">
    <property type="term" value="P:DNA integration"/>
    <property type="evidence" value="ECO:0007669"/>
    <property type="project" value="UniProtKB-KW"/>
</dbReference>
<accession>A0A482YB76</accession>
<dbReference type="InterPro" id="IPR002104">
    <property type="entry name" value="Integrase_catalytic"/>
</dbReference>
<keyword evidence="3" id="KW-0233">DNA recombination</keyword>
<organism evidence="8 9">
    <name type="scientific">Natrinema hispanicum</name>
    <dbReference type="NCBI Taxonomy" id="392421"/>
    <lineage>
        <taxon>Archaea</taxon>
        <taxon>Methanobacteriati</taxon>
        <taxon>Methanobacteriota</taxon>
        <taxon>Stenosarchaea group</taxon>
        <taxon>Halobacteria</taxon>
        <taxon>Halobacteriales</taxon>
        <taxon>Natrialbaceae</taxon>
        <taxon>Natrinema</taxon>
    </lineage>
</organism>
<dbReference type="Gene3D" id="1.10.150.130">
    <property type="match status" value="1"/>
</dbReference>
<dbReference type="CDD" id="cd00397">
    <property type="entry name" value="DNA_BRE_C"/>
    <property type="match status" value="1"/>
</dbReference>
<dbReference type="InterPro" id="IPR050090">
    <property type="entry name" value="Tyrosine_recombinase_XerCD"/>
</dbReference>
<dbReference type="InterPro" id="IPR010998">
    <property type="entry name" value="Integrase_recombinase_N"/>
</dbReference>
<dbReference type="InterPro" id="IPR044068">
    <property type="entry name" value="CB"/>
</dbReference>
<name>A0A482YB76_9EURY</name>
<sequence length="357" mass="40913">MTEEDDGRSDFADAGRRKDRGSMSDGLTPTPPAKAVELYLNQREPEVSEKTYQNHQYRLKQFLAFCSDHEINDMNRLTGRNIHRFRVWASQDVEPVTLRGYLQTFRVFLEFCAAIDAVEPGMRESVQIPEVEPEDEARDEHLEASRAESILEYLEQFAYASREHVVTAILWHTGIRLGTLRSFDVGDFDRDAQCLDVRHRPETGTPLKNKKAAERSIAVGPHYCDVIKDYITHNREKVTDSHGRRPLITSSQGRLSEGSIRETIYRVTQPCEFGDCPHGKDPKTCKHRRHGQRAGCPSSRSPHAIRRGSITNHLRTGSPQEVVSDRANVSGDILDKHYDERTEREKMELRREFIDGL</sequence>
<feature type="domain" description="Core-binding (CB)" evidence="7">
    <location>
        <begin position="30"/>
        <end position="113"/>
    </location>
</feature>
<dbReference type="PROSITE" id="PS51900">
    <property type="entry name" value="CB"/>
    <property type="match status" value="1"/>
</dbReference>